<dbReference type="GO" id="GO:0009279">
    <property type="term" value="C:cell outer membrane"/>
    <property type="evidence" value="ECO:0007669"/>
    <property type="project" value="UniProtKB-SubCell"/>
</dbReference>
<evidence type="ECO:0000256" key="5">
    <source>
        <dbReference type="ARBA" id="ARBA00023237"/>
    </source>
</evidence>
<feature type="signal peptide" evidence="6">
    <location>
        <begin position="1"/>
        <end position="29"/>
    </location>
</feature>
<dbReference type="OrthoDB" id="621018at2"/>
<proteinExistence type="inferred from homology"/>
<dbReference type="SUPFAM" id="SSF48452">
    <property type="entry name" value="TPR-like"/>
    <property type="match status" value="1"/>
</dbReference>
<dbReference type="PROSITE" id="PS51257">
    <property type="entry name" value="PROKAR_LIPOPROTEIN"/>
    <property type="match status" value="1"/>
</dbReference>
<dbReference type="InterPro" id="IPR012944">
    <property type="entry name" value="SusD_RagB_dom"/>
</dbReference>
<gene>
    <name evidence="9" type="ORF">DSL64_15885</name>
</gene>
<dbReference type="Pfam" id="PF14322">
    <property type="entry name" value="SusD-like_3"/>
    <property type="match status" value="1"/>
</dbReference>
<protein>
    <submittedName>
        <fullName evidence="9">RagB/SusD family nutrient uptake outer membrane protein</fullName>
    </submittedName>
</protein>
<feature type="domain" description="SusD-like N-terminal" evidence="8">
    <location>
        <begin position="108"/>
        <end position="228"/>
    </location>
</feature>
<dbReference type="InterPro" id="IPR033985">
    <property type="entry name" value="SusD-like_N"/>
</dbReference>
<keyword evidence="5" id="KW-0998">Cell outer membrane</keyword>
<evidence type="ECO:0000313" key="10">
    <source>
        <dbReference type="Proteomes" id="UP000256373"/>
    </source>
</evidence>
<sequence length="543" mass="62346">MKNTYTKLIRPRFLTSILLIGLLSTTSCNDDFFDKQPLDSISDGTFWKTETDAQLALIGCYNTGAGWSGEDFWTSRSLFYLDLMAGNGSEKELIPDHMTDGTLTSSYWVPGSYWKNAYTKITTCNNFLDHIAAIQMDESKKAVMTAEVRTIRAYQYFNLALYFGGVPLVERVLTVEEANSVVRTAKADVWAFVEKELKESYVLLPKTRPDAENGRITAGASLAILGRLQMAQKKWSDAAATYKTIIDNNTYVIDPKYRELFWETSELSKEIVLSSQYLPDTYSHVFLQYLYPEAFGGWHQFSAYNELVKEFECVDGKTIDKSPLYDKNKPYDNRDPRLDYTIMISDRTKFKGQTYISRPNTTSPDRFNRYNWSGYSINKFMDESFSGNLMNYGGNFSIIRYAEVLLSYLEAQLEAGGAVNQALLDATINKVRGREAVKMPAVTTTDPVELRKIIRRERRVEFAFEGLRYYDVLRWDIASEELNRQFTGMKLTDTPATYKDYAVDSEGYYIYQKRNFIKGTNELWPVPLSEIQINNKLTQNTGY</sequence>
<evidence type="ECO:0000256" key="6">
    <source>
        <dbReference type="SAM" id="SignalP"/>
    </source>
</evidence>
<dbReference type="Gene3D" id="1.25.40.390">
    <property type="match status" value="1"/>
</dbReference>
<comment type="subcellular location">
    <subcellularLocation>
        <location evidence="1">Cell outer membrane</location>
    </subcellularLocation>
</comment>
<dbReference type="EMBL" id="QNUL01000012">
    <property type="protein sequence ID" value="REA60202.1"/>
    <property type="molecule type" value="Genomic_DNA"/>
</dbReference>
<evidence type="ECO:0000256" key="4">
    <source>
        <dbReference type="ARBA" id="ARBA00023136"/>
    </source>
</evidence>
<dbReference type="AlphaFoldDB" id="A0A3D8Y9P5"/>
<keyword evidence="10" id="KW-1185">Reference proteome</keyword>
<comment type="caution">
    <text evidence="9">The sequence shown here is derived from an EMBL/GenBank/DDBJ whole genome shotgun (WGS) entry which is preliminary data.</text>
</comment>
<evidence type="ECO:0000256" key="3">
    <source>
        <dbReference type="ARBA" id="ARBA00022729"/>
    </source>
</evidence>
<feature type="domain" description="RagB/SusD" evidence="7">
    <location>
        <begin position="279"/>
        <end position="543"/>
    </location>
</feature>
<reference evidence="9 10" key="1">
    <citation type="submission" date="2018-07" db="EMBL/GenBank/DDBJ databases">
        <title>Dyadobacter roseus sp. nov., isolated from rose rhizosphere soil.</title>
        <authorList>
            <person name="Chen L."/>
        </authorList>
    </citation>
    <scope>NUCLEOTIDE SEQUENCE [LARGE SCALE GENOMIC DNA]</scope>
    <source>
        <strain evidence="9 10">RS19</strain>
    </source>
</reference>
<evidence type="ECO:0000256" key="1">
    <source>
        <dbReference type="ARBA" id="ARBA00004442"/>
    </source>
</evidence>
<evidence type="ECO:0000313" key="9">
    <source>
        <dbReference type="EMBL" id="REA60202.1"/>
    </source>
</evidence>
<keyword evidence="3 6" id="KW-0732">Signal</keyword>
<dbReference type="Proteomes" id="UP000256373">
    <property type="component" value="Unassembled WGS sequence"/>
</dbReference>
<name>A0A3D8Y9P5_9BACT</name>
<evidence type="ECO:0000256" key="2">
    <source>
        <dbReference type="ARBA" id="ARBA00006275"/>
    </source>
</evidence>
<dbReference type="RefSeq" id="WP_115831946.1">
    <property type="nucleotide sequence ID" value="NZ_QNUL01000012.1"/>
</dbReference>
<comment type="similarity">
    <text evidence="2">Belongs to the SusD family.</text>
</comment>
<evidence type="ECO:0000259" key="8">
    <source>
        <dbReference type="Pfam" id="PF14322"/>
    </source>
</evidence>
<accession>A0A3D8Y9P5</accession>
<dbReference type="Pfam" id="PF07980">
    <property type="entry name" value="SusD_RagB"/>
    <property type="match status" value="1"/>
</dbReference>
<evidence type="ECO:0000259" key="7">
    <source>
        <dbReference type="Pfam" id="PF07980"/>
    </source>
</evidence>
<dbReference type="CDD" id="cd08977">
    <property type="entry name" value="SusD"/>
    <property type="match status" value="1"/>
</dbReference>
<feature type="chain" id="PRO_5017703307" evidence="6">
    <location>
        <begin position="30"/>
        <end position="543"/>
    </location>
</feature>
<dbReference type="InterPro" id="IPR011990">
    <property type="entry name" value="TPR-like_helical_dom_sf"/>
</dbReference>
<keyword evidence="4" id="KW-0472">Membrane</keyword>
<organism evidence="9 10">
    <name type="scientific">Dyadobacter luteus</name>
    <dbReference type="NCBI Taxonomy" id="2259619"/>
    <lineage>
        <taxon>Bacteria</taxon>
        <taxon>Pseudomonadati</taxon>
        <taxon>Bacteroidota</taxon>
        <taxon>Cytophagia</taxon>
        <taxon>Cytophagales</taxon>
        <taxon>Spirosomataceae</taxon>
        <taxon>Dyadobacter</taxon>
    </lineage>
</organism>